<keyword evidence="4" id="KW-1003">Cell membrane</keyword>
<feature type="domain" description="Major facilitator superfamily (MFS) profile" evidence="13">
    <location>
        <begin position="27"/>
        <end position="437"/>
    </location>
</feature>
<gene>
    <name evidence="14" type="ORF">EV652_101182</name>
</gene>
<feature type="transmembrane region" description="Helical" evidence="12">
    <location>
        <begin position="255"/>
        <end position="272"/>
    </location>
</feature>
<keyword evidence="6" id="KW-0769">Symport</keyword>
<feature type="transmembrane region" description="Helical" evidence="12">
    <location>
        <begin position="98"/>
        <end position="116"/>
    </location>
</feature>
<dbReference type="GO" id="GO:0015293">
    <property type="term" value="F:symporter activity"/>
    <property type="evidence" value="ECO:0007669"/>
    <property type="project" value="UniProtKB-KW"/>
</dbReference>
<feature type="transmembrane region" description="Helical" evidence="12">
    <location>
        <begin position="66"/>
        <end position="86"/>
    </location>
</feature>
<dbReference type="InterPro" id="IPR005829">
    <property type="entry name" value="Sugar_transporter_CS"/>
</dbReference>
<dbReference type="GO" id="GO:0005886">
    <property type="term" value="C:plasma membrane"/>
    <property type="evidence" value="ECO:0007669"/>
    <property type="project" value="UniProtKB-SubCell"/>
</dbReference>
<evidence type="ECO:0000256" key="10">
    <source>
        <dbReference type="ARBA" id="ARBA00039918"/>
    </source>
</evidence>
<evidence type="ECO:0000256" key="9">
    <source>
        <dbReference type="ARBA" id="ARBA00037295"/>
    </source>
</evidence>
<dbReference type="InterPro" id="IPR020846">
    <property type="entry name" value="MFS_dom"/>
</dbReference>
<dbReference type="PROSITE" id="PS50850">
    <property type="entry name" value="MFS"/>
    <property type="match status" value="1"/>
</dbReference>
<evidence type="ECO:0000256" key="11">
    <source>
        <dbReference type="SAM" id="MobiDB-lite"/>
    </source>
</evidence>
<keyword evidence="8 12" id="KW-0472">Membrane</keyword>
<feature type="transmembrane region" description="Helical" evidence="12">
    <location>
        <begin position="292"/>
        <end position="309"/>
    </location>
</feature>
<organism evidence="14 15">
    <name type="scientific">Kribbella steppae</name>
    <dbReference type="NCBI Taxonomy" id="2512223"/>
    <lineage>
        <taxon>Bacteria</taxon>
        <taxon>Bacillati</taxon>
        <taxon>Actinomycetota</taxon>
        <taxon>Actinomycetes</taxon>
        <taxon>Propionibacteriales</taxon>
        <taxon>Kribbellaceae</taxon>
        <taxon>Kribbella</taxon>
    </lineage>
</organism>
<sequence>MDAESQPPVSRKPSVETEPPPGVLKKAIAASAIGNATEWFDYGIYAYGVTYISAAIFPGDTESATLLALMTFAVSFLVRPLGGLIWGPLGDRLGRKHVLAITILMMSGATLCVGLVPTYDAIGLWAPILLVLLRMIQGFSTGGEYGGAATFMAEYAPSRRRGFLGSFLEFGTLAGFSLGALLMLGFSLVLGDDAMHSWGWRLPFLVAAPLGLVGVYLRSRLEDTPVFRELEAKGQKEEETTTQFKDLLAGYWRPILQLGGLVVALNVVNYTLLTYMPTYLESEIGLSSDESLIVPIIGMLTMMLFLPFAGRLSDRVGRKPLWWFSLAGLFVFGTPMFLLMGTNVAGAIIGFAVLGLLYVPQLATISATFPAMFPTHVRYAGFAIAYNVSTSLFGGTAPAVNDWLTAQTGNALMPAYYMMAACVVGAIALVKVPETTRCPLNGTETPGTDGALPPVALEPAKA</sequence>
<keyword evidence="5 12" id="KW-0812">Transmembrane</keyword>
<dbReference type="CDD" id="cd17366">
    <property type="entry name" value="MFS_ProP"/>
    <property type="match status" value="1"/>
</dbReference>
<proteinExistence type="inferred from homology"/>
<dbReference type="InterPro" id="IPR051084">
    <property type="entry name" value="H+-coupled_symporters"/>
</dbReference>
<evidence type="ECO:0000259" key="13">
    <source>
        <dbReference type="PROSITE" id="PS50850"/>
    </source>
</evidence>
<feature type="transmembrane region" description="Helical" evidence="12">
    <location>
        <begin position="122"/>
        <end position="142"/>
    </location>
</feature>
<name>A0A4R2HVA2_9ACTN</name>
<evidence type="ECO:0000256" key="5">
    <source>
        <dbReference type="ARBA" id="ARBA00022692"/>
    </source>
</evidence>
<dbReference type="InterPro" id="IPR011701">
    <property type="entry name" value="MFS"/>
</dbReference>
<dbReference type="FunFam" id="1.20.1250.20:FF:000001">
    <property type="entry name" value="Dicarboxylate MFS transporter"/>
    <property type="match status" value="1"/>
</dbReference>
<feature type="transmembrane region" description="Helical" evidence="12">
    <location>
        <begin position="198"/>
        <end position="217"/>
    </location>
</feature>
<keyword evidence="15" id="KW-1185">Reference proteome</keyword>
<comment type="subcellular location">
    <subcellularLocation>
        <location evidence="1">Cell membrane</location>
        <topology evidence="1">Multi-pass membrane protein</topology>
    </subcellularLocation>
</comment>
<feature type="transmembrane region" description="Helical" evidence="12">
    <location>
        <begin position="344"/>
        <end position="367"/>
    </location>
</feature>
<dbReference type="RefSeq" id="WP_132207015.1">
    <property type="nucleotide sequence ID" value="NZ_SLWN01000001.1"/>
</dbReference>
<dbReference type="PROSITE" id="PS00217">
    <property type="entry name" value="SUGAR_TRANSPORT_2"/>
    <property type="match status" value="1"/>
</dbReference>
<dbReference type="AlphaFoldDB" id="A0A4R2HVA2"/>
<comment type="caution">
    <text evidence="14">The sequence shown here is derived from an EMBL/GenBank/DDBJ whole genome shotgun (WGS) entry which is preliminary data.</text>
</comment>
<accession>A0A4R2HVA2</accession>
<evidence type="ECO:0000256" key="8">
    <source>
        <dbReference type="ARBA" id="ARBA00023136"/>
    </source>
</evidence>
<dbReference type="OrthoDB" id="9066401at2"/>
<evidence type="ECO:0000256" key="2">
    <source>
        <dbReference type="ARBA" id="ARBA00008240"/>
    </source>
</evidence>
<evidence type="ECO:0000256" key="1">
    <source>
        <dbReference type="ARBA" id="ARBA00004651"/>
    </source>
</evidence>
<evidence type="ECO:0000313" key="14">
    <source>
        <dbReference type="EMBL" id="TCO35302.1"/>
    </source>
</evidence>
<evidence type="ECO:0000313" key="15">
    <source>
        <dbReference type="Proteomes" id="UP000294508"/>
    </source>
</evidence>
<feature type="region of interest" description="Disordered" evidence="11">
    <location>
        <begin position="1"/>
        <end position="20"/>
    </location>
</feature>
<dbReference type="EMBL" id="SLWN01000001">
    <property type="protein sequence ID" value="TCO35302.1"/>
    <property type="molecule type" value="Genomic_DNA"/>
</dbReference>
<feature type="region of interest" description="Disordered" evidence="11">
    <location>
        <begin position="440"/>
        <end position="462"/>
    </location>
</feature>
<dbReference type="PANTHER" id="PTHR43528:SF1">
    <property type="entry name" value="ALPHA-KETOGLUTARATE PERMEASE"/>
    <property type="match status" value="1"/>
</dbReference>
<dbReference type="PROSITE" id="PS00216">
    <property type="entry name" value="SUGAR_TRANSPORT_1"/>
    <property type="match status" value="1"/>
</dbReference>
<evidence type="ECO:0000256" key="6">
    <source>
        <dbReference type="ARBA" id="ARBA00022847"/>
    </source>
</evidence>
<feature type="transmembrane region" description="Helical" evidence="12">
    <location>
        <begin position="379"/>
        <end position="399"/>
    </location>
</feature>
<evidence type="ECO:0000256" key="3">
    <source>
        <dbReference type="ARBA" id="ARBA00022448"/>
    </source>
</evidence>
<dbReference type="Pfam" id="PF07690">
    <property type="entry name" value="MFS_1"/>
    <property type="match status" value="1"/>
</dbReference>
<evidence type="ECO:0000256" key="4">
    <source>
        <dbReference type="ARBA" id="ARBA00022475"/>
    </source>
</evidence>
<dbReference type="SUPFAM" id="SSF103473">
    <property type="entry name" value="MFS general substrate transporter"/>
    <property type="match status" value="1"/>
</dbReference>
<keyword evidence="7 12" id="KW-1133">Transmembrane helix</keyword>
<feature type="transmembrane region" description="Helical" evidence="12">
    <location>
        <begin position="163"/>
        <end position="186"/>
    </location>
</feature>
<feature type="transmembrane region" description="Helical" evidence="12">
    <location>
        <begin position="321"/>
        <end position="338"/>
    </location>
</feature>
<evidence type="ECO:0000256" key="12">
    <source>
        <dbReference type="SAM" id="Phobius"/>
    </source>
</evidence>
<dbReference type="Gene3D" id="1.20.1250.20">
    <property type="entry name" value="MFS general substrate transporter like domains"/>
    <property type="match status" value="2"/>
</dbReference>
<dbReference type="Proteomes" id="UP000294508">
    <property type="component" value="Unassembled WGS sequence"/>
</dbReference>
<protein>
    <recommendedName>
        <fullName evidence="10">Putative proline/betaine transporter</fullName>
    </recommendedName>
</protein>
<feature type="transmembrane region" description="Helical" evidence="12">
    <location>
        <begin position="411"/>
        <end position="430"/>
    </location>
</feature>
<reference evidence="14 15" key="1">
    <citation type="journal article" date="2015" name="Stand. Genomic Sci.">
        <title>Genomic Encyclopedia of Bacterial and Archaeal Type Strains, Phase III: the genomes of soil and plant-associated and newly described type strains.</title>
        <authorList>
            <person name="Whitman W.B."/>
            <person name="Woyke T."/>
            <person name="Klenk H.P."/>
            <person name="Zhou Y."/>
            <person name="Lilburn T.G."/>
            <person name="Beck B.J."/>
            <person name="De Vos P."/>
            <person name="Vandamme P."/>
            <person name="Eisen J.A."/>
            <person name="Garrity G."/>
            <person name="Hugenholtz P."/>
            <person name="Kyrpides N.C."/>
        </authorList>
    </citation>
    <scope>NUCLEOTIDE SEQUENCE [LARGE SCALE GENOMIC DNA]</scope>
    <source>
        <strain evidence="14 15">VKM Ac-2572</strain>
    </source>
</reference>
<comment type="similarity">
    <text evidence="2">Belongs to the major facilitator superfamily. Metabolite:H+ Symporter (MHS) family (TC 2.A.1.6) family.</text>
</comment>
<dbReference type="InterPro" id="IPR036259">
    <property type="entry name" value="MFS_trans_sf"/>
</dbReference>
<dbReference type="PANTHER" id="PTHR43528">
    <property type="entry name" value="ALPHA-KETOGLUTARATE PERMEASE"/>
    <property type="match status" value="1"/>
</dbReference>
<comment type="function">
    <text evidence="9">May be a proton symporter involved in the uptake of osmolytes such as proline and glycine betaine.</text>
</comment>
<evidence type="ECO:0000256" key="7">
    <source>
        <dbReference type="ARBA" id="ARBA00022989"/>
    </source>
</evidence>
<keyword evidence="3" id="KW-0813">Transport</keyword>